<evidence type="ECO:0000313" key="1">
    <source>
        <dbReference type="EMBL" id="RMB83895.1"/>
    </source>
</evidence>
<accession>A0A3M0I4W3</accession>
<name>A0A3M0I4W3_9ACTN</name>
<dbReference type="EMBL" id="PENI01000014">
    <property type="protein sequence ID" value="RMB83895.1"/>
    <property type="molecule type" value="Genomic_DNA"/>
</dbReference>
<sequence>MWTTSSRPTLAPTWTFSTDRVVQPSPVSLTDRLRPFPARTVSKGANTVALHRTRTRSRLMACSVIATGALVLSACAGGTGSSGNGASATGSAMTDKEVRAAGDVTLNLTDYLSGSQLDSLKKNIAQFEAEYPNIKINATQKDFASYGKTIALTMSSDTAPDIAQANSAMAPRLVSGNLVRPMDAYYNDYKWGSAYPSGISAGLKLSPNGKTFGEGKHYGMAIGGNMVALYYNKKLLSSYGLKAPTSFEDFVDAMATVKEKGAQALALGGLEQYSLSWTANTVIDHFASADSLNNWALGKKGSSIDSNSVQQGLQTLRDWVEKGYISSSVNGTKDDDASAAFADGKAAFMIAGSWRGPQFEKALGADAGTMLLPDKNGGQSTANGWFSEAWTISSKSKHADLAAFLLNYLYGPKSSENNIAGGWLPFATGTTVSGKLSQELLDAWYTATKSNGLTAYLDNSTPSMGNTYFPGLQAVLAGKQQPSQLTKSMQSNWTSYHTGS</sequence>
<organism evidence="1 2">
    <name type="scientific">Streptomyces shenzhenensis</name>
    <dbReference type="NCBI Taxonomy" id="943815"/>
    <lineage>
        <taxon>Bacteria</taxon>
        <taxon>Bacillati</taxon>
        <taxon>Actinomycetota</taxon>
        <taxon>Actinomycetes</taxon>
        <taxon>Kitasatosporales</taxon>
        <taxon>Streptomycetaceae</taxon>
        <taxon>Streptomyces</taxon>
    </lineage>
</organism>
<gene>
    <name evidence="1" type="ORF">CTZ28_22490</name>
</gene>
<dbReference type="PANTHER" id="PTHR43649:SF12">
    <property type="entry name" value="DIACETYLCHITOBIOSE BINDING PROTEIN DASA"/>
    <property type="match status" value="1"/>
</dbReference>
<dbReference type="InterPro" id="IPR006059">
    <property type="entry name" value="SBP"/>
</dbReference>
<dbReference type="SUPFAM" id="SSF53850">
    <property type="entry name" value="Periplasmic binding protein-like II"/>
    <property type="match status" value="1"/>
</dbReference>
<dbReference type="OrthoDB" id="2509690at2"/>
<dbReference type="PANTHER" id="PTHR43649">
    <property type="entry name" value="ARABINOSE-BINDING PROTEIN-RELATED"/>
    <property type="match status" value="1"/>
</dbReference>
<keyword evidence="2" id="KW-1185">Reference proteome</keyword>
<dbReference type="Pfam" id="PF01547">
    <property type="entry name" value="SBP_bac_1"/>
    <property type="match status" value="1"/>
</dbReference>
<dbReference type="InterPro" id="IPR050490">
    <property type="entry name" value="Bact_solute-bd_prot1"/>
</dbReference>
<evidence type="ECO:0000313" key="2">
    <source>
        <dbReference type="Proteomes" id="UP000270471"/>
    </source>
</evidence>
<comment type="caution">
    <text evidence="1">The sequence shown here is derived from an EMBL/GenBank/DDBJ whole genome shotgun (WGS) entry which is preliminary data.</text>
</comment>
<dbReference type="AlphaFoldDB" id="A0A3M0I4W3"/>
<reference evidence="1 2" key="1">
    <citation type="submission" date="2017-11" db="EMBL/GenBank/DDBJ databases">
        <title>Draft genome of actinobacteria isolated from guarana (Paullinia cupana (Mart.) Ducke.</title>
        <authorList>
            <person name="Siqueira K.A."/>
            <person name="Liotti R.G."/>
            <person name="Mendes T.A.O."/>
            <person name="Soares M.A."/>
        </authorList>
    </citation>
    <scope>NUCLEOTIDE SEQUENCE [LARGE SCALE GENOMIC DNA]</scope>
    <source>
        <strain evidence="1 2">193</strain>
    </source>
</reference>
<dbReference type="Proteomes" id="UP000270471">
    <property type="component" value="Unassembled WGS sequence"/>
</dbReference>
<dbReference type="Gene3D" id="3.40.190.10">
    <property type="entry name" value="Periplasmic binding protein-like II"/>
    <property type="match status" value="1"/>
</dbReference>
<protein>
    <recommendedName>
        <fullName evidence="3">Sugar ABC transporter substrate-binding protein</fullName>
    </recommendedName>
</protein>
<proteinExistence type="predicted"/>
<evidence type="ECO:0008006" key="3">
    <source>
        <dbReference type="Google" id="ProtNLM"/>
    </source>
</evidence>